<organism evidence="13 14">
    <name type="scientific">Sphingomonas kaistensis</name>
    <dbReference type="NCBI Taxonomy" id="298708"/>
    <lineage>
        <taxon>Bacteria</taxon>
        <taxon>Pseudomonadati</taxon>
        <taxon>Pseudomonadota</taxon>
        <taxon>Alphaproteobacteria</taxon>
        <taxon>Sphingomonadales</taxon>
        <taxon>Sphingomonadaceae</taxon>
        <taxon>Sphingomonas</taxon>
    </lineage>
</organism>
<reference evidence="13 14" key="1">
    <citation type="submission" date="2020-03" db="EMBL/GenBank/DDBJ databases">
        <title>Genomic Encyclopedia of Type Strains, Phase IV (KMG-IV): sequencing the most valuable type-strain genomes for metagenomic binning, comparative biology and taxonomic classification.</title>
        <authorList>
            <person name="Goeker M."/>
        </authorList>
    </citation>
    <scope>NUCLEOTIDE SEQUENCE [LARGE SCALE GENOMIC DNA]</scope>
    <source>
        <strain evidence="13 14">DSM 16846</strain>
    </source>
</reference>
<evidence type="ECO:0000256" key="5">
    <source>
        <dbReference type="ARBA" id="ARBA00022962"/>
    </source>
</evidence>
<keyword evidence="3 10" id="KW-0028">Amino-acid biosynthesis</keyword>
<dbReference type="UniPathway" id="UPA00031">
    <property type="reaction ID" value="UER00010"/>
</dbReference>
<dbReference type="Pfam" id="PF00117">
    <property type="entry name" value="GATase"/>
    <property type="match status" value="1"/>
</dbReference>
<dbReference type="InterPro" id="IPR010139">
    <property type="entry name" value="Imidazole-glycPsynth_HisH"/>
</dbReference>
<keyword evidence="14" id="KW-1185">Reference proteome</keyword>
<dbReference type="EMBL" id="JAATJC010000001">
    <property type="protein sequence ID" value="NJC06250.1"/>
    <property type="molecule type" value="Genomic_DNA"/>
</dbReference>
<dbReference type="Gene3D" id="3.40.50.880">
    <property type="match status" value="1"/>
</dbReference>
<dbReference type="Proteomes" id="UP000558192">
    <property type="component" value="Unassembled WGS sequence"/>
</dbReference>
<evidence type="ECO:0000256" key="1">
    <source>
        <dbReference type="ARBA" id="ARBA00005091"/>
    </source>
</evidence>
<dbReference type="HAMAP" id="MF_00278">
    <property type="entry name" value="HisH"/>
    <property type="match status" value="1"/>
</dbReference>
<dbReference type="GO" id="GO:0005737">
    <property type="term" value="C:cytoplasm"/>
    <property type="evidence" value="ECO:0007669"/>
    <property type="project" value="UniProtKB-SubCell"/>
</dbReference>
<dbReference type="CDD" id="cd01748">
    <property type="entry name" value="GATase1_IGP_Synthase"/>
    <property type="match status" value="1"/>
</dbReference>
<evidence type="ECO:0000256" key="10">
    <source>
        <dbReference type="HAMAP-Rule" id="MF_00278"/>
    </source>
</evidence>
<keyword evidence="4 10" id="KW-0378">Hydrolase</keyword>
<keyword evidence="7 10" id="KW-0456">Lyase</keyword>
<feature type="domain" description="Glutamine amidotransferase" evidence="12">
    <location>
        <begin position="6"/>
        <end position="181"/>
    </location>
</feature>
<evidence type="ECO:0000256" key="8">
    <source>
        <dbReference type="ARBA" id="ARBA00047838"/>
    </source>
</evidence>
<dbReference type="PIRSF" id="PIRSF000495">
    <property type="entry name" value="Amidotransf_hisH"/>
    <property type="match status" value="1"/>
</dbReference>
<keyword evidence="13" id="KW-0808">Transferase</keyword>
<dbReference type="InterPro" id="IPR029062">
    <property type="entry name" value="Class_I_gatase-like"/>
</dbReference>
<evidence type="ECO:0000256" key="7">
    <source>
        <dbReference type="ARBA" id="ARBA00023239"/>
    </source>
</evidence>
<dbReference type="InterPro" id="IPR017926">
    <property type="entry name" value="GATASE"/>
</dbReference>
<keyword evidence="6 10" id="KW-0368">Histidine biosynthesis</keyword>
<dbReference type="PROSITE" id="PS51273">
    <property type="entry name" value="GATASE_TYPE_1"/>
    <property type="match status" value="1"/>
</dbReference>
<dbReference type="GO" id="GO:0000105">
    <property type="term" value="P:L-histidine biosynthetic process"/>
    <property type="evidence" value="ECO:0007669"/>
    <property type="project" value="UniProtKB-UniRule"/>
</dbReference>
<protein>
    <recommendedName>
        <fullName evidence="10">Imidazole glycerol phosphate synthase subunit HisH</fullName>
        <ecNumber evidence="10">4.3.2.10</ecNumber>
    </recommendedName>
    <alternativeName>
        <fullName evidence="10">IGP synthase glutaminase subunit</fullName>
        <ecNumber evidence="10">3.5.1.2</ecNumber>
    </alternativeName>
    <alternativeName>
        <fullName evidence="10">IGP synthase subunit HisH</fullName>
    </alternativeName>
    <alternativeName>
        <fullName evidence="10">ImGP synthase subunit HisH</fullName>
        <shortName evidence="10">IGPS subunit HisH</shortName>
    </alternativeName>
</protein>
<dbReference type="RefSeq" id="WP_168069317.1">
    <property type="nucleotide sequence ID" value="NZ_JAATJC010000001.1"/>
</dbReference>
<feature type="active site" description="Nucleophile" evidence="10 11">
    <location>
        <position position="78"/>
    </location>
</feature>
<feature type="active site" evidence="10 11">
    <location>
        <position position="176"/>
    </location>
</feature>
<keyword evidence="13" id="KW-0328">Glycosyltransferase</keyword>
<dbReference type="NCBIfam" id="TIGR01855">
    <property type="entry name" value="IMP_synth_hisH"/>
    <property type="match status" value="1"/>
</dbReference>
<dbReference type="EC" id="4.3.2.10" evidence="10"/>
<proteinExistence type="inferred from homology"/>
<accession>A0A7X5Y975</accession>
<dbReference type="PANTHER" id="PTHR42701">
    <property type="entry name" value="IMIDAZOLE GLYCEROL PHOSPHATE SYNTHASE SUBUNIT HISH"/>
    <property type="match status" value="1"/>
</dbReference>
<name>A0A7X5Y975_9SPHN</name>
<dbReference type="SUPFAM" id="SSF52317">
    <property type="entry name" value="Class I glutamine amidotransferase-like"/>
    <property type="match status" value="1"/>
</dbReference>
<keyword evidence="5 10" id="KW-0315">Glutamine amidotransferase</keyword>
<evidence type="ECO:0000313" key="13">
    <source>
        <dbReference type="EMBL" id="NJC06250.1"/>
    </source>
</evidence>
<dbReference type="GO" id="GO:0016829">
    <property type="term" value="F:lyase activity"/>
    <property type="evidence" value="ECO:0007669"/>
    <property type="project" value="UniProtKB-KW"/>
</dbReference>
<keyword evidence="10" id="KW-0963">Cytoplasm</keyword>
<dbReference type="GO" id="GO:0000107">
    <property type="term" value="F:imidazoleglycerol-phosphate synthase activity"/>
    <property type="evidence" value="ECO:0007669"/>
    <property type="project" value="UniProtKB-UniRule"/>
</dbReference>
<feature type="active site" evidence="10 11">
    <location>
        <position position="178"/>
    </location>
</feature>
<evidence type="ECO:0000256" key="3">
    <source>
        <dbReference type="ARBA" id="ARBA00022605"/>
    </source>
</evidence>
<dbReference type="PANTHER" id="PTHR42701:SF1">
    <property type="entry name" value="IMIDAZOLE GLYCEROL PHOSPHATE SYNTHASE SUBUNIT HISH"/>
    <property type="match status" value="1"/>
</dbReference>
<dbReference type="EC" id="3.5.1.2" evidence="10"/>
<evidence type="ECO:0000256" key="9">
    <source>
        <dbReference type="ARBA" id="ARBA00049534"/>
    </source>
</evidence>
<sequence length="194" mass="20549">MTTVTLVDLGYGNLASIETSLRRLGADVRRASSPEGIGDAERLLLPGVGAARFAMERIVQLRLADALRDFARPALGICLGMHLLFERSEEGDVDTLGLLSGTVRKLAPAPGISVPHMGWSKLQVSSQSIGLTTGDYVYFAHSYAGADGPATIASADHGGPIPAVVHSRNWTGAQFHPERSGPVGTRFLSVWLST</sequence>
<comment type="subcellular location">
    <subcellularLocation>
        <location evidence="10">Cytoplasm</location>
    </subcellularLocation>
</comment>
<dbReference type="AlphaFoldDB" id="A0A7X5Y975"/>
<evidence type="ECO:0000256" key="2">
    <source>
        <dbReference type="ARBA" id="ARBA00011152"/>
    </source>
</evidence>
<gene>
    <name evidence="10" type="primary">hisH</name>
    <name evidence="13" type="ORF">GGQ97_002043</name>
</gene>
<dbReference type="GO" id="GO:0004359">
    <property type="term" value="F:glutaminase activity"/>
    <property type="evidence" value="ECO:0007669"/>
    <property type="project" value="UniProtKB-EC"/>
</dbReference>
<evidence type="ECO:0000259" key="12">
    <source>
        <dbReference type="Pfam" id="PF00117"/>
    </source>
</evidence>
<evidence type="ECO:0000256" key="11">
    <source>
        <dbReference type="PIRSR" id="PIRSR000495-1"/>
    </source>
</evidence>
<evidence type="ECO:0000313" key="14">
    <source>
        <dbReference type="Proteomes" id="UP000558192"/>
    </source>
</evidence>
<evidence type="ECO:0000256" key="4">
    <source>
        <dbReference type="ARBA" id="ARBA00022801"/>
    </source>
</evidence>
<comment type="catalytic activity">
    <reaction evidence="8 10">
        <text>5-[(5-phospho-1-deoxy-D-ribulos-1-ylimino)methylamino]-1-(5-phospho-beta-D-ribosyl)imidazole-4-carboxamide + L-glutamine = D-erythro-1-(imidazol-4-yl)glycerol 3-phosphate + 5-amino-1-(5-phospho-beta-D-ribosyl)imidazole-4-carboxamide + L-glutamate + H(+)</text>
        <dbReference type="Rhea" id="RHEA:24793"/>
        <dbReference type="ChEBI" id="CHEBI:15378"/>
        <dbReference type="ChEBI" id="CHEBI:29985"/>
        <dbReference type="ChEBI" id="CHEBI:58278"/>
        <dbReference type="ChEBI" id="CHEBI:58359"/>
        <dbReference type="ChEBI" id="CHEBI:58475"/>
        <dbReference type="ChEBI" id="CHEBI:58525"/>
        <dbReference type="EC" id="4.3.2.10"/>
    </reaction>
</comment>
<comment type="caution">
    <text evidence="13">The sequence shown here is derived from an EMBL/GenBank/DDBJ whole genome shotgun (WGS) entry which is preliminary data.</text>
</comment>
<comment type="function">
    <text evidence="10">IGPS catalyzes the conversion of PRFAR and glutamine to IGP, AICAR and glutamate. The HisH subunit catalyzes the hydrolysis of glutamine to glutamate and ammonia as part of the synthesis of IGP and AICAR. The resulting ammonia molecule is channeled to the active site of HisF.</text>
</comment>
<comment type="subunit">
    <text evidence="2 10">Heterodimer of HisH and HisF.</text>
</comment>
<comment type="pathway">
    <text evidence="1 10">Amino-acid biosynthesis; L-histidine biosynthesis; L-histidine from 5-phospho-alpha-D-ribose 1-diphosphate: step 5/9.</text>
</comment>
<evidence type="ECO:0000256" key="6">
    <source>
        <dbReference type="ARBA" id="ARBA00023102"/>
    </source>
</evidence>
<comment type="catalytic activity">
    <reaction evidence="9 10">
        <text>L-glutamine + H2O = L-glutamate + NH4(+)</text>
        <dbReference type="Rhea" id="RHEA:15889"/>
        <dbReference type="ChEBI" id="CHEBI:15377"/>
        <dbReference type="ChEBI" id="CHEBI:28938"/>
        <dbReference type="ChEBI" id="CHEBI:29985"/>
        <dbReference type="ChEBI" id="CHEBI:58359"/>
        <dbReference type="EC" id="3.5.1.2"/>
    </reaction>
</comment>